<evidence type="ECO:0000256" key="7">
    <source>
        <dbReference type="ARBA" id="ARBA00048326"/>
    </source>
</evidence>
<dbReference type="EC" id="2.1.1.171" evidence="3 8"/>
<dbReference type="PANTHER" id="PTHR43542">
    <property type="entry name" value="METHYLTRANSFERASE"/>
    <property type="match status" value="1"/>
</dbReference>
<dbReference type="HOGENOM" id="CLU_075826_2_2_6"/>
<dbReference type="KEGG" id="bapu:BUMPUSDA_CDS00562"/>
<dbReference type="InterPro" id="IPR004398">
    <property type="entry name" value="RNA_MeTrfase_RsmD"/>
</dbReference>
<reference evidence="9 10" key="1">
    <citation type="journal article" date="2013" name="BMC Genomics">
        <title>Comparative analysis of genome sequences from four strains of the Buchnera aphidicola Mp endosymbion of the green peach aphid, Myzus persicae.</title>
        <authorList>
            <person name="Jiang Z."/>
            <person name="Jones D.H."/>
            <person name="Khuri S."/>
            <person name="Tsinoremas N.F."/>
            <person name="Wyss T."/>
            <person name="Jander G."/>
            <person name="Wilson A.C."/>
        </authorList>
    </citation>
    <scope>NUCLEOTIDE SEQUENCE [LARGE SCALE GENOMIC DNA]</scope>
    <source>
        <strain evidence="10">str. USDA (Myzus persicae)</strain>
    </source>
</reference>
<name>W0P0P0_BUCMP</name>
<keyword evidence="8" id="KW-0949">S-adenosyl-L-methionine</keyword>
<dbReference type="Gene3D" id="3.40.50.150">
    <property type="entry name" value="Vaccinia Virus protein VP39"/>
    <property type="match status" value="1"/>
</dbReference>
<comment type="function">
    <text evidence="1 8">Specifically methylates the guanine in position 966 of 16S rRNA in the assembled 30S particle.</text>
</comment>
<dbReference type="EMBL" id="CP002697">
    <property type="protein sequence ID" value="AHG60336.1"/>
    <property type="molecule type" value="Genomic_DNA"/>
</dbReference>
<dbReference type="CDD" id="cd02440">
    <property type="entry name" value="AdoMet_MTases"/>
    <property type="match status" value="1"/>
</dbReference>
<dbReference type="PATRIC" id="fig|1009856.3.peg.23"/>
<dbReference type="PROSITE" id="PS00092">
    <property type="entry name" value="N6_MTASE"/>
    <property type="match status" value="1"/>
</dbReference>
<dbReference type="GO" id="GO:0052913">
    <property type="term" value="F:16S rRNA (guanine(966)-N(2))-methyltransferase activity"/>
    <property type="evidence" value="ECO:0007669"/>
    <property type="project" value="UniProtKB-EC"/>
</dbReference>
<dbReference type="AlphaFoldDB" id="W0P0P0"/>
<accession>W0P0P0</accession>
<evidence type="ECO:0000256" key="2">
    <source>
        <dbReference type="ARBA" id="ARBA00005269"/>
    </source>
</evidence>
<evidence type="ECO:0000256" key="8">
    <source>
        <dbReference type="PIRNR" id="PIRNR004553"/>
    </source>
</evidence>
<comment type="similarity">
    <text evidence="2 8">Belongs to the methyltransferase superfamily. RsmD family.</text>
</comment>
<evidence type="ECO:0000256" key="6">
    <source>
        <dbReference type="ARBA" id="ARBA00022679"/>
    </source>
</evidence>
<proteinExistence type="inferred from homology"/>
<dbReference type="PIRSF" id="PIRSF004553">
    <property type="entry name" value="CHP00095"/>
    <property type="match status" value="1"/>
</dbReference>
<dbReference type="InterPro" id="IPR002052">
    <property type="entry name" value="DNA_methylase_N6_adenine_CS"/>
</dbReference>
<comment type="catalytic activity">
    <reaction evidence="7 8">
        <text>guanosine(966) in 16S rRNA + S-adenosyl-L-methionine = N(2)-methylguanosine(966) in 16S rRNA + S-adenosyl-L-homocysteine + H(+)</text>
        <dbReference type="Rhea" id="RHEA:23548"/>
        <dbReference type="Rhea" id="RHEA-COMP:10211"/>
        <dbReference type="Rhea" id="RHEA-COMP:10212"/>
        <dbReference type="ChEBI" id="CHEBI:15378"/>
        <dbReference type="ChEBI" id="CHEBI:57856"/>
        <dbReference type="ChEBI" id="CHEBI:59789"/>
        <dbReference type="ChEBI" id="CHEBI:74269"/>
        <dbReference type="ChEBI" id="CHEBI:74481"/>
        <dbReference type="EC" id="2.1.1.171"/>
    </reaction>
</comment>
<protein>
    <recommendedName>
        <fullName evidence="4 8">Ribosomal RNA small subunit methyltransferase D</fullName>
        <ecNumber evidence="3 8">2.1.1.171</ecNumber>
    </recommendedName>
</protein>
<evidence type="ECO:0000256" key="1">
    <source>
        <dbReference type="ARBA" id="ARBA00002649"/>
    </source>
</evidence>
<dbReference type="RefSeq" id="WP_044006116.1">
    <property type="nucleotide sequence ID" value="NZ_CP002697.1"/>
</dbReference>
<dbReference type="Proteomes" id="UP000019087">
    <property type="component" value="Chromosome"/>
</dbReference>
<keyword evidence="8" id="KW-0698">rRNA processing</keyword>
<dbReference type="SUPFAM" id="SSF53335">
    <property type="entry name" value="S-adenosyl-L-methionine-dependent methyltransferases"/>
    <property type="match status" value="1"/>
</dbReference>
<evidence type="ECO:0000313" key="9">
    <source>
        <dbReference type="EMBL" id="AHG60336.1"/>
    </source>
</evidence>
<dbReference type="NCBIfam" id="TIGR00095">
    <property type="entry name" value="16S rRNA (guanine(966)-N(2))-methyltransferase RsmD"/>
    <property type="match status" value="1"/>
</dbReference>
<evidence type="ECO:0000256" key="5">
    <source>
        <dbReference type="ARBA" id="ARBA00022603"/>
    </source>
</evidence>
<sequence>MNNCFLKKNGRIYIIAGKLKGRKISFNNNQRLRPTTSRIRETLFEWLSKYIKNSRCLDCFAGSGALGLEAISRNAGFLTLLEIEKKTIFKLKKNIKELNISNLELIHTNTLHWLRKTGKPYDIIFIDPPYYQELIKKTVFLLENKKWIKKDSLIYIEKEKQQVLKMPKNWILYKKKVTSQIEYSLYIFDT</sequence>
<gene>
    <name evidence="9" type="primary">yhhf</name>
    <name evidence="9" type="ORF">BUMPUSDA_CDS00562</name>
</gene>
<keyword evidence="6 8" id="KW-0808">Transferase</keyword>
<dbReference type="InterPro" id="IPR029063">
    <property type="entry name" value="SAM-dependent_MTases_sf"/>
</dbReference>
<evidence type="ECO:0000256" key="4">
    <source>
        <dbReference type="ARBA" id="ARBA00013682"/>
    </source>
</evidence>
<dbReference type="GO" id="GO:0003676">
    <property type="term" value="F:nucleic acid binding"/>
    <property type="evidence" value="ECO:0007669"/>
    <property type="project" value="InterPro"/>
</dbReference>
<dbReference type="PANTHER" id="PTHR43542:SF1">
    <property type="entry name" value="METHYLTRANSFERASE"/>
    <property type="match status" value="1"/>
</dbReference>
<organism evidence="9 10">
    <name type="scientific">Buchnera aphidicola str. USDA</name>
    <name type="common">Myzus persicae</name>
    <dbReference type="NCBI Taxonomy" id="1009856"/>
    <lineage>
        <taxon>Bacteria</taxon>
        <taxon>Pseudomonadati</taxon>
        <taxon>Pseudomonadota</taxon>
        <taxon>Gammaproteobacteria</taxon>
        <taxon>Enterobacterales</taxon>
        <taxon>Erwiniaceae</taxon>
        <taxon>Buchnera</taxon>
    </lineage>
</organism>
<keyword evidence="5 8" id="KW-0489">Methyltransferase</keyword>
<evidence type="ECO:0000313" key="10">
    <source>
        <dbReference type="Proteomes" id="UP000019087"/>
    </source>
</evidence>
<evidence type="ECO:0000256" key="3">
    <source>
        <dbReference type="ARBA" id="ARBA00012141"/>
    </source>
</evidence>
<dbReference type="Pfam" id="PF03602">
    <property type="entry name" value="Cons_hypoth95"/>
    <property type="match status" value="1"/>
</dbReference>